<dbReference type="AlphaFoldDB" id="A0AAW1PS18"/>
<comment type="similarity">
    <text evidence="5">Belongs to the DPH7 family.</text>
</comment>
<dbReference type="InterPro" id="IPR019775">
    <property type="entry name" value="WD40_repeat_CS"/>
</dbReference>
<dbReference type="GO" id="GO:0017183">
    <property type="term" value="P:protein histidyl modification to diphthamide"/>
    <property type="evidence" value="ECO:0007669"/>
    <property type="project" value="TreeGrafter"/>
</dbReference>
<dbReference type="SMART" id="SM00320">
    <property type="entry name" value="WD40"/>
    <property type="match status" value="5"/>
</dbReference>
<evidence type="ECO:0000256" key="6">
    <source>
        <dbReference type="ARBA" id="ARBA00039131"/>
    </source>
</evidence>
<comment type="pathway">
    <text evidence="1">Protein modification; peptidyl-diphthamide biosynthesis.</text>
</comment>
<dbReference type="EMBL" id="JALJOQ010000013">
    <property type="protein sequence ID" value="KAK9810919.1"/>
    <property type="molecule type" value="Genomic_DNA"/>
</dbReference>
<organism evidence="9 10">
    <name type="scientific">Symbiochloris irregularis</name>
    <dbReference type="NCBI Taxonomy" id="706552"/>
    <lineage>
        <taxon>Eukaryota</taxon>
        <taxon>Viridiplantae</taxon>
        <taxon>Chlorophyta</taxon>
        <taxon>core chlorophytes</taxon>
        <taxon>Trebouxiophyceae</taxon>
        <taxon>Trebouxiales</taxon>
        <taxon>Trebouxiaceae</taxon>
        <taxon>Symbiochloris</taxon>
    </lineage>
</organism>
<evidence type="ECO:0000313" key="10">
    <source>
        <dbReference type="Proteomes" id="UP001465755"/>
    </source>
</evidence>
<dbReference type="PROSITE" id="PS00678">
    <property type="entry name" value="WD_REPEATS_1"/>
    <property type="match status" value="2"/>
</dbReference>
<protein>
    <recommendedName>
        <fullName evidence="6">methylated diphthine methylhydrolase</fullName>
        <ecNumber evidence="6">3.1.1.97</ecNumber>
    </recommendedName>
</protein>
<dbReference type="EC" id="3.1.1.97" evidence="6"/>
<dbReference type="Gene3D" id="2.130.10.10">
    <property type="entry name" value="YVTN repeat-like/Quinoprotein amine dehydrogenase"/>
    <property type="match status" value="1"/>
</dbReference>
<dbReference type="Pfam" id="PF00400">
    <property type="entry name" value="WD40"/>
    <property type="match status" value="1"/>
</dbReference>
<evidence type="ECO:0000256" key="1">
    <source>
        <dbReference type="ARBA" id="ARBA00005156"/>
    </source>
</evidence>
<gene>
    <name evidence="9" type="ORF">WJX73_008426</name>
</gene>
<evidence type="ECO:0000256" key="5">
    <source>
        <dbReference type="ARBA" id="ARBA00038092"/>
    </source>
</evidence>
<evidence type="ECO:0000256" key="7">
    <source>
        <dbReference type="ARBA" id="ARBA00047551"/>
    </source>
</evidence>
<dbReference type="InterPro" id="IPR052415">
    <property type="entry name" value="Diphthine_MTase"/>
</dbReference>
<dbReference type="Proteomes" id="UP001465755">
    <property type="component" value="Unassembled WGS sequence"/>
</dbReference>
<dbReference type="PANTHER" id="PTHR46042">
    <property type="entry name" value="DIPHTHINE METHYLTRANSFERASE"/>
    <property type="match status" value="1"/>
</dbReference>
<dbReference type="PROSITE" id="PS50294">
    <property type="entry name" value="WD_REPEATS_REGION"/>
    <property type="match status" value="1"/>
</dbReference>
<comment type="catalytic activity">
    <reaction evidence="7">
        <text>diphthine methyl ester-[translation elongation factor 2] + H2O = diphthine-[translation elongation factor 2] + methanol + H(+)</text>
        <dbReference type="Rhea" id="RHEA:42656"/>
        <dbReference type="Rhea" id="RHEA-COMP:10172"/>
        <dbReference type="Rhea" id="RHEA-COMP:10173"/>
        <dbReference type="ChEBI" id="CHEBI:15377"/>
        <dbReference type="ChEBI" id="CHEBI:15378"/>
        <dbReference type="ChEBI" id="CHEBI:17790"/>
        <dbReference type="ChEBI" id="CHEBI:79005"/>
        <dbReference type="ChEBI" id="CHEBI:82696"/>
        <dbReference type="EC" id="3.1.1.97"/>
    </reaction>
</comment>
<accession>A0AAW1PS18</accession>
<keyword evidence="10" id="KW-1185">Reference proteome</keyword>
<keyword evidence="4" id="KW-0378">Hydrolase</keyword>
<dbReference type="InterPro" id="IPR015943">
    <property type="entry name" value="WD40/YVTN_repeat-like_dom_sf"/>
</dbReference>
<dbReference type="InterPro" id="IPR036322">
    <property type="entry name" value="WD40_repeat_dom_sf"/>
</dbReference>
<evidence type="ECO:0000313" key="9">
    <source>
        <dbReference type="EMBL" id="KAK9810919.1"/>
    </source>
</evidence>
<feature type="repeat" description="WD" evidence="8">
    <location>
        <begin position="111"/>
        <end position="153"/>
    </location>
</feature>
<comment type="caution">
    <text evidence="9">The sequence shown here is derived from an EMBL/GenBank/DDBJ whole genome shotgun (WGS) entry which is preliminary data.</text>
</comment>
<dbReference type="GO" id="GO:0061685">
    <property type="term" value="F:diphthine methylesterase activity"/>
    <property type="evidence" value="ECO:0007669"/>
    <property type="project" value="UniProtKB-EC"/>
</dbReference>
<evidence type="ECO:0000256" key="2">
    <source>
        <dbReference type="ARBA" id="ARBA00022574"/>
    </source>
</evidence>
<dbReference type="PROSITE" id="PS50082">
    <property type="entry name" value="WD_REPEATS_2"/>
    <property type="match status" value="1"/>
</dbReference>
<sequence>MADGQSLSCDWSGRELCWPVSVRRFQDALCTCVSVSGTGERTATSSSDGRLCLAAKGESSSGDCWGAHEAEIWSCSFDHWQADLLLSGADDCALKGWDIRSPSHGPTFVNRKTHKAGVCTIQSSPHRQHLLATGSYDEHVRLWDLRSMQQPVMTAEVSTGGGVWRLRWHPSDPQLLGCACMHNGAAVLRMDDDQQSLHVQCHFGEDEQLVYGFDWSHAQPHQTGSTSSSFAATCSFYDQRLRLWKLPRSA</sequence>
<reference evidence="9 10" key="1">
    <citation type="journal article" date="2024" name="Nat. Commun.">
        <title>Phylogenomics reveals the evolutionary origins of lichenization in chlorophyte algae.</title>
        <authorList>
            <person name="Puginier C."/>
            <person name="Libourel C."/>
            <person name="Otte J."/>
            <person name="Skaloud P."/>
            <person name="Haon M."/>
            <person name="Grisel S."/>
            <person name="Petersen M."/>
            <person name="Berrin J.G."/>
            <person name="Delaux P.M."/>
            <person name="Dal Grande F."/>
            <person name="Keller J."/>
        </authorList>
    </citation>
    <scope>NUCLEOTIDE SEQUENCE [LARGE SCALE GENOMIC DNA]</scope>
    <source>
        <strain evidence="9 10">SAG 2036</strain>
    </source>
</reference>
<evidence type="ECO:0000256" key="3">
    <source>
        <dbReference type="ARBA" id="ARBA00022737"/>
    </source>
</evidence>
<name>A0AAW1PS18_9CHLO</name>
<keyword evidence="3" id="KW-0677">Repeat</keyword>
<keyword evidence="2 8" id="KW-0853">WD repeat</keyword>
<evidence type="ECO:0000256" key="4">
    <source>
        <dbReference type="ARBA" id="ARBA00022801"/>
    </source>
</evidence>
<dbReference type="PANTHER" id="PTHR46042:SF1">
    <property type="entry name" value="DIPHTHINE METHYLTRANSFERASE"/>
    <property type="match status" value="1"/>
</dbReference>
<dbReference type="InterPro" id="IPR001680">
    <property type="entry name" value="WD40_rpt"/>
</dbReference>
<evidence type="ECO:0000256" key="8">
    <source>
        <dbReference type="PROSITE-ProRule" id="PRU00221"/>
    </source>
</evidence>
<dbReference type="GO" id="GO:0005737">
    <property type="term" value="C:cytoplasm"/>
    <property type="evidence" value="ECO:0007669"/>
    <property type="project" value="TreeGrafter"/>
</dbReference>
<proteinExistence type="inferred from homology"/>
<dbReference type="SUPFAM" id="SSF50978">
    <property type="entry name" value="WD40 repeat-like"/>
    <property type="match status" value="1"/>
</dbReference>